<evidence type="ECO:0000256" key="7">
    <source>
        <dbReference type="SAM" id="SignalP"/>
    </source>
</evidence>
<dbReference type="InterPro" id="IPR044163">
    <property type="entry name" value="SARED1-like"/>
</dbReference>
<sequence>MDASVSSSPLSVLLLPLLLLLLDGFSVGGASVNGGKAAPFSLALPLRAQKALPLSSANKLLFRHNVSLTVALAVGTPSQNVTMVLDTGSELSWILCNASEGARFEPRRSSSYSAVRCESSTCRDRGRDLPMPPVCDAGACRVYLSYADASTAEGALATDVFRVGRSGPTPTVFGCVSSAYSSAAAGDSDAAGILGMNRGSLSFVTQSAIRRFSYCIPDRETAGVLLLGAAAPPPFFLPQLNYTPLVQISLPLPYFDRVAYSVQLDGIRVGGALLPIPKSVLVPDHTGAGQTVVDSGSQFTFLLAPAYEALKVEFLRQTQGRLTPLGEPDFVFQGAMDTCFRLKSMAPPPRGLPGVALLLQGGAEVTVEGERVLYRAEGETRGGDAVWCLSFGNSDLVPMSAYVIGHHHQQNVWVEYDLENRRVGASSAFAKISQDPASFSLSRFPRASTARRRTRIVAVADGSILSVLVTGAGGRTGVHTREDGNVAGLDTYTGSGKNADSIGAELFLFSFPVIILASDSVTNGLSGKLSMPSTGQIVYKKLKERPEQFVARGLVRTAESKEKIGGADDVFIGDIRNVDSILPAVEGIDALIILTSAVPKMKPGFDPTKGEPPEFYFEDGLNPEQVDWIGQKNQIDAAKAVGVKQIVLVGSMGGADINNPLNNIGNGNILVWKRKAEQYLADSGIPYTIIRAGGLQDKDGGLRELLVGKDDELLKTETRTIARADVAEVCIQALQFEESKFKALDLASKPEGTGSPTTDFKALFSQITSRF</sequence>
<dbReference type="PANTHER" id="PTHR14194:SF86">
    <property type="entry name" value="OS05G0110300 PROTEIN"/>
    <property type="match status" value="1"/>
</dbReference>
<dbReference type="AlphaFoldDB" id="A0A8J5G9A4"/>
<evidence type="ECO:0000313" key="9">
    <source>
        <dbReference type="EMBL" id="KAG6494500.1"/>
    </source>
</evidence>
<gene>
    <name evidence="9" type="ORF">ZIOFF_049532</name>
</gene>
<organism evidence="9 10">
    <name type="scientific">Zingiber officinale</name>
    <name type="common">Ginger</name>
    <name type="synonym">Amomum zingiber</name>
    <dbReference type="NCBI Taxonomy" id="94328"/>
    <lineage>
        <taxon>Eukaryota</taxon>
        <taxon>Viridiplantae</taxon>
        <taxon>Streptophyta</taxon>
        <taxon>Embryophyta</taxon>
        <taxon>Tracheophyta</taxon>
        <taxon>Spermatophyta</taxon>
        <taxon>Magnoliopsida</taxon>
        <taxon>Liliopsida</taxon>
        <taxon>Zingiberales</taxon>
        <taxon>Zingiberaceae</taxon>
        <taxon>Zingiber</taxon>
    </lineage>
</organism>
<dbReference type="InterPro" id="IPR032799">
    <property type="entry name" value="TAXi_C"/>
</dbReference>
<keyword evidence="7" id="KW-0732">Signal</keyword>
<dbReference type="InterPro" id="IPR032861">
    <property type="entry name" value="TAXi_N"/>
</dbReference>
<dbReference type="Proteomes" id="UP000734854">
    <property type="component" value="Unassembled WGS sequence"/>
</dbReference>
<dbReference type="InterPro" id="IPR036291">
    <property type="entry name" value="NAD(P)-bd_dom_sf"/>
</dbReference>
<dbReference type="GO" id="GO:0016491">
    <property type="term" value="F:oxidoreductase activity"/>
    <property type="evidence" value="ECO:0007669"/>
    <property type="project" value="InterPro"/>
</dbReference>
<dbReference type="GO" id="GO:0006508">
    <property type="term" value="P:proteolysis"/>
    <property type="evidence" value="ECO:0007669"/>
    <property type="project" value="UniProtKB-KW"/>
</dbReference>
<accession>A0A8J5G9A4</accession>
<dbReference type="PROSITE" id="PS51767">
    <property type="entry name" value="PEPTIDASE_A1"/>
    <property type="match status" value="1"/>
</dbReference>
<dbReference type="CDD" id="cd05243">
    <property type="entry name" value="SDR_a5"/>
    <property type="match status" value="1"/>
</dbReference>
<keyword evidence="3" id="KW-0645">Protease</keyword>
<dbReference type="Pfam" id="PF14543">
    <property type="entry name" value="TAXi_N"/>
    <property type="match status" value="1"/>
</dbReference>
<dbReference type="Gene3D" id="2.40.70.10">
    <property type="entry name" value="Acid Proteases"/>
    <property type="match status" value="2"/>
</dbReference>
<dbReference type="GO" id="GO:0004190">
    <property type="term" value="F:aspartic-type endopeptidase activity"/>
    <property type="evidence" value="ECO:0007669"/>
    <property type="project" value="UniProtKB-KW"/>
</dbReference>
<feature type="chain" id="PRO_5035216291" description="Peptidase A1 domain-containing protein" evidence="7">
    <location>
        <begin position="31"/>
        <end position="771"/>
    </location>
</feature>
<keyword evidence="6" id="KW-0325">Glycoprotein</keyword>
<dbReference type="FunFam" id="3.40.50.720:FF:000253">
    <property type="entry name" value="Uncharacterized protein At5g02240"/>
    <property type="match status" value="1"/>
</dbReference>
<dbReference type="EMBL" id="JACMSC010000013">
    <property type="protein sequence ID" value="KAG6494500.1"/>
    <property type="molecule type" value="Genomic_DNA"/>
</dbReference>
<evidence type="ECO:0000256" key="1">
    <source>
        <dbReference type="ARBA" id="ARBA00007447"/>
    </source>
</evidence>
<evidence type="ECO:0000256" key="2">
    <source>
        <dbReference type="ARBA" id="ARBA00007637"/>
    </source>
</evidence>
<evidence type="ECO:0000313" key="10">
    <source>
        <dbReference type="Proteomes" id="UP000734854"/>
    </source>
</evidence>
<protein>
    <recommendedName>
        <fullName evidence="8">Peptidase A1 domain-containing protein</fullName>
    </recommendedName>
</protein>
<feature type="domain" description="Peptidase A1" evidence="8">
    <location>
        <begin position="68"/>
        <end position="426"/>
    </location>
</feature>
<dbReference type="SUPFAM" id="SSF51735">
    <property type="entry name" value="NAD(P)-binding Rossmann-fold domains"/>
    <property type="match status" value="1"/>
</dbReference>
<evidence type="ECO:0000256" key="6">
    <source>
        <dbReference type="ARBA" id="ARBA00023180"/>
    </source>
</evidence>
<comment type="similarity">
    <text evidence="1">Belongs to the peptidase A1 family.</text>
</comment>
<dbReference type="Gene3D" id="3.40.50.720">
    <property type="entry name" value="NAD(P)-binding Rossmann-like Domain"/>
    <property type="match status" value="1"/>
</dbReference>
<dbReference type="CDD" id="cd05476">
    <property type="entry name" value="pepsin_A_like_plant"/>
    <property type="match status" value="1"/>
</dbReference>
<dbReference type="InterPro" id="IPR016040">
    <property type="entry name" value="NAD(P)-bd_dom"/>
</dbReference>
<reference evidence="9 10" key="1">
    <citation type="submission" date="2020-08" db="EMBL/GenBank/DDBJ databases">
        <title>Plant Genome Project.</title>
        <authorList>
            <person name="Zhang R.-G."/>
        </authorList>
    </citation>
    <scope>NUCLEOTIDE SEQUENCE [LARGE SCALE GENOMIC DNA]</scope>
    <source>
        <tissue evidence="9">Rhizome</tissue>
    </source>
</reference>
<dbReference type="InterPro" id="IPR021109">
    <property type="entry name" value="Peptidase_aspartic_dom_sf"/>
</dbReference>
<dbReference type="PANTHER" id="PTHR14194">
    <property type="entry name" value="NITROGEN METABOLIC REGULATION PROTEIN NMR-RELATED"/>
    <property type="match status" value="1"/>
</dbReference>
<dbReference type="InterPro" id="IPR001969">
    <property type="entry name" value="Aspartic_peptidase_AS"/>
</dbReference>
<evidence type="ECO:0000256" key="5">
    <source>
        <dbReference type="ARBA" id="ARBA00022801"/>
    </source>
</evidence>
<dbReference type="Pfam" id="PF14541">
    <property type="entry name" value="TAXi_C"/>
    <property type="match status" value="1"/>
</dbReference>
<evidence type="ECO:0000256" key="3">
    <source>
        <dbReference type="ARBA" id="ARBA00022670"/>
    </source>
</evidence>
<dbReference type="Pfam" id="PF13460">
    <property type="entry name" value="NAD_binding_10"/>
    <property type="match status" value="1"/>
</dbReference>
<name>A0A8J5G9A4_ZINOF</name>
<dbReference type="InterPro" id="IPR034161">
    <property type="entry name" value="Pepsin-like_plant"/>
</dbReference>
<dbReference type="GO" id="GO:0009507">
    <property type="term" value="C:chloroplast"/>
    <property type="evidence" value="ECO:0007669"/>
    <property type="project" value="TreeGrafter"/>
</dbReference>
<evidence type="ECO:0000259" key="8">
    <source>
        <dbReference type="PROSITE" id="PS51767"/>
    </source>
</evidence>
<dbReference type="SUPFAM" id="SSF50630">
    <property type="entry name" value="Acid proteases"/>
    <property type="match status" value="1"/>
</dbReference>
<feature type="signal peptide" evidence="7">
    <location>
        <begin position="1"/>
        <end position="30"/>
    </location>
</feature>
<dbReference type="FunFam" id="2.40.70.10:FF:000073">
    <property type="entry name" value="Aspartic proteinase PCS1"/>
    <property type="match status" value="1"/>
</dbReference>
<keyword evidence="4" id="KW-0064">Aspartyl protease</keyword>
<dbReference type="InterPro" id="IPR033121">
    <property type="entry name" value="PEPTIDASE_A1"/>
</dbReference>
<comment type="similarity">
    <text evidence="2">Belongs to the NAD(P)-dependent epimerase/dehydratase family.</text>
</comment>
<evidence type="ECO:0000256" key="4">
    <source>
        <dbReference type="ARBA" id="ARBA00022750"/>
    </source>
</evidence>
<keyword evidence="5" id="KW-0378">Hydrolase</keyword>
<proteinExistence type="inferred from homology"/>
<keyword evidence="10" id="KW-1185">Reference proteome</keyword>
<dbReference type="PROSITE" id="PS00141">
    <property type="entry name" value="ASP_PROTEASE"/>
    <property type="match status" value="1"/>
</dbReference>
<comment type="caution">
    <text evidence="9">The sequence shown here is derived from an EMBL/GenBank/DDBJ whole genome shotgun (WGS) entry which is preliminary data.</text>
</comment>